<dbReference type="Gene3D" id="3.40.50.300">
    <property type="entry name" value="P-loop containing nucleotide triphosphate hydrolases"/>
    <property type="match status" value="1"/>
</dbReference>
<sequence>MFKINPYRPGAGLMPGYIAGREKDITNIEQIFDALIMNIPVQSVIFSGLRGVGKTVLINKLESIAAEKKIFCKHIEIEERNDFISQIAECSQAFLRKVSTIEKFKHLIQKPLDAIKSLIISFNPNDNTFSVSMQERELYTSGNLTQSLTEVFVSIGELGAKTGTPICFFIDEIQYMKQKELGALIAALHRANQLGYPIMIIGAGLPKIYKMLSEEKSYSERLFMYKEIGSLTPDESQKAIEEPAKKFNVRYSKAAVNEIIEITKGYPFFIQQLCQIVYNKMNDHLIDKELVDSSINDFFSILDVGFFKTRYERCSQSDKRFLFAMVKCGELPCTISNVAKNLHKNVNSISTIRAQLINKGIIYPIRYKELDFTVPEFDGFIRRLSEYKQWCKED</sequence>
<dbReference type="PANTHER" id="PTHR34301">
    <property type="entry name" value="DNA-BINDING PROTEIN-RELATED"/>
    <property type="match status" value="1"/>
</dbReference>
<accession>A0A285PVP7</accession>
<feature type="domain" description="Orc1-like AAA ATPase" evidence="1">
    <location>
        <begin position="19"/>
        <end position="201"/>
    </location>
</feature>
<evidence type="ECO:0000259" key="1">
    <source>
        <dbReference type="Pfam" id="PF13191"/>
    </source>
</evidence>
<organism evidence="2 3">
    <name type="scientific">Anaerobutyricum hallii</name>
    <dbReference type="NCBI Taxonomy" id="39488"/>
    <lineage>
        <taxon>Bacteria</taxon>
        <taxon>Bacillati</taxon>
        <taxon>Bacillota</taxon>
        <taxon>Clostridia</taxon>
        <taxon>Lachnospirales</taxon>
        <taxon>Lachnospiraceae</taxon>
        <taxon>Anaerobutyricum</taxon>
    </lineage>
</organism>
<keyword evidence="3" id="KW-1185">Reference proteome</keyword>
<dbReference type="InterPro" id="IPR041664">
    <property type="entry name" value="AAA_16"/>
</dbReference>
<dbReference type="RefSeq" id="WP_096239965.1">
    <property type="nucleotide sequence ID" value="NZ_LT907978.1"/>
</dbReference>
<dbReference type="EMBL" id="LT907978">
    <property type="protein sequence ID" value="SOB72095.1"/>
    <property type="molecule type" value="Genomic_DNA"/>
</dbReference>
<dbReference type="PANTHER" id="PTHR34301:SF8">
    <property type="entry name" value="ATPASE DOMAIN-CONTAINING PROTEIN"/>
    <property type="match status" value="1"/>
</dbReference>
<dbReference type="AlphaFoldDB" id="A0A285PVP7"/>
<name>A0A285PVP7_9FIRM</name>
<dbReference type="KEGG" id="ehl:EHLA_1376"/>
<protein>
    <submittedName>
        <fullName evidence="2">AAA ATPase domain</fullName>
    </submittedName>
</protein>
<dbReference type="SUPFAM" id="SSF52540">
    <property type="entry name" value="P-loop containing nucleoside triphosphate hydrolases"/>
    <property type="match status" value="1"/>
</dbReference>
<dbReference type="Proteomes" id="UP000217549">
    <property type="component" value="Chromosome I"/>
</dbReference>
<dbReference type="InterPro" id="IPR027417">
    <property type="entry name" value="P-loop_NTPase"/>
</dbReference>
<reference evidence="3" key="1">
    <citation type="submission" date="2017-09" db="EMBL/GenBank/DDBJ databases">
        <authorList>
            <person name="Shetty A S."/>
        </authorList>
    </citation>
    <scope>NUCLEOTIDE SEQUENCE [LARGE SCALE GENOMIC DNA]</scope>
</reference>
<evidence type="ECO:0000313" key="3">
    <source>
        <dbReference type="Proteomes" id="UP000217549"/>
    </source>
</evidence>
<evidence type="ECO:0000313" key="2">
    <source>
        <dbReference type="EMBL" id="SOB72095.1"/>
    </source>
</evidence>
<gene>
    <name evidence="2" type="ORF">EHLA_1376</name>
</gene>
<dbReference type="Pfam" id="PF13191">
    <property type="entry name" value="AAA_16"/>
    <property type="match status" value="1"/>
</dbReference>
<proteinExistence type="predicted"/>